<accession>A0AAE3APF1</accession>
<dbReference type="Pfam" id="PF00768">
    <property type="entry name" value="Peptidase_S11"/>
    <property type="match status" value="1"/>
</dbReference>
<keyword evidence="7" id="KW-0961">Cell wall biogenesis/degradation</keyword>
<feature type="binding site" evidence="9">
    <location>
        <position position="223"/>
    </location>
    <ligand>
        <name>substrate</name>
    </ligand>
</feature>
<dbReference type="AlphaFoldDB" id="A0AAE3APF1"/>
<comment type="similarity">
    <text evidence="1 11">Belongs to the peptidase S11 family.</text>
</comment>
<keyword evidence="2" id="KW-0732">Signal</keyword>
<evidence type="ECO:0000256" key="11">
    <source>
        <dbReference type="RuleBase" id="RU004016"/>
    </source>
</evidence>
<dbReference type="GO" id="GO:0009002">
    <property type="term" value="F:serine-type D-Ala-D-Ala carboxypeptidase activity"/>
    <property type="evidence" value="ECO:0007669"/>
    <property type="project" value="InterPro"/>
</dbReference>
<keyword evidence="3" id="KW-0677">Repeat</keyword>
<dbReference type="SUPFAM" id="SSF56601">
    <property type="entry name" value="beta-lactamase/transpeptidase-like"/>
    <property type="match status" value="1"/>
</dbReference>
<dbReference type="PROSITE" id="PS51170">
    <property type="entry name" value="CW"/>
    <property type="match status" value="1"/>
</dbReference>
<feature type="compositionally biased region" description="Low complexity" evidence="12">
    <location>
        <begin position="399"/>
        <end position="438"/>
    </location>
</feature>
<dbReference type="EMBL" id="JAJEPU010000003">
    <property type="protein sequence ID" value="MCC2163659.1"/>
    <property type="molecule type" value="Genomic_DNA"/>
</dbReference>
<gene>
    <name evidence="14" type="ORF">LKD32_01955</name>
</gene>
<evidence type="ECO:0000259" key="13">
    <source>
        <dbReference type="Pfam" id="PF00768"/>
    </source>
</evidence>
<dbReference type="Gene3D" id="3.40.710.10">
    <property type="entry name" value="DD-peptidase/beta-lactamase superfamily"/>
    <property type="match status" value="1"/>
</dbReference>
<evidence type="ECO:0000256" key="9">
    <source>
        <dbReference type="PIRSR" id="PIRSR618044-2"/>
    </source>
</evidence>
<feature type="domain" description="Peptidase S11 D-alanyl-D-alanine carboxypeptidase A N-terminal" evidence="13">
    <location>
        <begin position="20"/>
        <end position="252"/>
    </location>
</feature>
<feature type="compositionally biased region" description="Low complexity" evidence="12">
    <location>
        <begin position="318"/>
        <end position="364"/>
    </location>
</feature>
<keyword evidence="6" id="KW-0573">Peptidoglycan synthesis</keyword>
<dbReference type="Pfam" id="PF19085">
    <property type="entry name" value="Choline_bind_2"/>
    <property type="match status" value="1"/>
</dbReference>
<dbReference type="Proteomes" id="UP001198962">
    <property type="component" value="Unassembled WGS sequence"/>
</dbReference>
<keyword evidence="5" id="KW-0133">Cell shape</keyword>
<comment type="caution">
    <text evidence="14">The sequence shown here is derived from an EMBL/GenBank/DDBJ whole genome shotgun (WGS) entry which is preliminary data.</text>
</comment>
<feature type="repeat" description="Cell wall-binding" evidence="10">
    <location>
        <begin position="504"/>
        <end position="523"/>
    </location>
</feature>
<evidence type="ECO:0000256" key="7">
    <source>
        <dbReference type="ARBA" id="ARBA00023316"/>
    </source>
</evidence>
<dbReference type="InterPro" id="IPR001967">
    <property type="entry name" value="Peptidase_S11_N"/>
</dbReference>
<feature type="active site" evidence="8">
    <location>
        <position position="111"/>
    </location>
</feature>
<dbReference type="InterPro" id="IPR012338">
    <property type="entry name" value="Beta-lactam/transpept-like"/>
</dbReference>
<dbReference type="GO" id="GO:0009252">
    <property type="term" value="P:peptidoglycan biosynthetic process"/>
    <property type="evidence" value="ECO:0007669"/>
    <property type="project" value="UniProtKB-KW"/>
</dbReference>
<dbReference type="InterPro" id="IPR018337">
    <property type="entry name" value="Cell_wall/Cho-bd_repeat"/>
</dbReference>
<organism evidence="14 15">
    <name type="scientific">Brotaphodocola catenula</name>
    <dbReference type="NCBI Taxonomy" id="2885361"/>
    <lineage>
        <taxon>Bacteria</taxon>
        <taxon>Bacillati</taxon>
        <taxon>Bacillota</taxon>
        <taxon>Clostridia</taxon>
        <taxon>Lachnospirales</taxon>
        <taxon>Lachnospiraceae</taxon>
        <taxon>Brotaphodocola</taxon>
    </lineage>
</organism>
<name>A0AAE3APF1_9FIRM</name>
<keyword evidence="4 14" id="KW-0378">Hydrolase</keyword>
<dbReference type="GO" id="GO:0071555">
    <property type="term" value="P:cell wall organization"/>
    <property type="evidence" value="ECO:0007669"/>
    <property type="project" value="UniProtKB-KW"/>
</dbReference>
<dbReference type="InterPro" id="IPR018044">
    <property type="entry name" value="Peptidase_S11"/>
</dbReference>
<proteinExistence type="inferred from homology"/>
<evidence type="ECO:0000256" key="1">
    <source>
        <dbReference type="ARBA" id="ARBA00007164"/>
    </source>
</evidence>
<dbReference type="Gene3D" id="2.10.270.10">
    <property type="entry name" value="Cholin Binding"/>
    <property type="match status" value="1"/>
</dbReference>
<evidence type="ECO:0000256" key="10">
    <source>
        <dbReference type="PROSITE-ProRule" id="PRU00591"/>
    </source>
</evidence>
<feature type="active site" description="Acyl-ester intermediate" evidence="8">
    <location>
        <position position="53"/>
    </location>
</feature>
<feature type="compositionally biased region" description="Low complexity" evidence="12">
    <location>
        <begin position="277"/>
        <end position="310"/>
    </location>
</feature>
<reference evidence="14" key="1">
    <citation type="submission" date="2021-10" db="EMBL/GenBank/DDBJ databases">
        <title>Anaerobic single-cell dispensing facilitates the cultivation of human gut bacteria.</title>
        <authorList>
            <person name="Afrizal A."/>
        </authorList>
    </citation>
    <scope>NUCLEOTIDE SEQUENCE</scope>
    <source>
        <strain evidence="14">CLA-AA-H274</strain>
    </source>
</reference>
<dbReference type="PANTHER" id="PTHR21581:SF33">
    <property type="entry name" value="D-ALANYL-D-ALANINE CARBOXYPEPTIDASE DACB"/>
    <property type="match status" value="1"/>
</dbReference>
<dbReference type="PRINTS" id="PR00725">
    <property type="entry name" value="DADACBPTASE1"/>
</dbReference>
<feature type="region of interest" description="Disordered" evidence="12">
    <location>
        <begin position="277"/>
        <end position="441"/>
    </location>
</feature>
<evidence type="ECO:0000256" key="8">
    <source>
        <dbReference type="PIRSR" id="PIRSR618044-1"/>
    </source>
</evidence>
<dbReference type="SUPFAM" id="SSF69360">
    <property type="entry name" value="Cell wall binding repeat"/>
    <property type="match status" value="1"/>
</dbReference>
<feature type="region of interest" description="Disordered" evidence="12">
    <location>
        <begin position="1"/>
        <end position="20"/>
    </location>
</feature>
<protein>
    <submittedName>
        <fullName evidence="14">Serine hydrolase</fullName>
    </submittedName>
</protein>
<evidence type="ECO:0000256" key="6">
    <source>
        <dbReference type="ARBA" id="ARBA00022984"/>
    </source>
</evidence>
<evidence type="ECO:0000256" key="2">
    <source>
        <dbReference type="ARBA" id="ARBA00022729"/>
    </source>
</evidence>
<dbReference type="PANTHER" id="PTHR21581">
    <property type="entry name" value="D-ALANYL-D-ALANINE CARBOXYPEPTIDASE"/>
    <property type="match status" value="1"/>
</dbReference>
<dbReference type="GO" id="GO:0006508">
    <property type="term" value="P:proteolysis"/>
    <property type="evidence" value="ECO:0007669"/>
    <property type="project" value="InterPro"/>
</dbReference>
<evidence type="ECO:0000256" key="12">
    <source>
        <dbReference type="SAM" id="MobiDB-lite"/>
    </source>
</evidence>
<evidence type="ECO:0000256" key="3">
    <source>
        <dbReference type="ARBA" id="ARBA00022737"/>
    </source>
</evidence>
<dbReference type="Pfam" id="PF01473">
    <property type="entry name" value="Choline_bind_1"/>
    <property type="match status" value="1"/>
</dbReference>
<feature type="active site" description="Proton acceptor" evidence="8">
    <location>
        <position position="56"/>
    </location>
</feature>
<evidence type="ECO:0000256" key="4">
    <source>
        <dbReference type="ARBA" id="ARBA00022801"/>
    </source>
</evidence>
<evidence type="ECO:0000313" key="15">
    <source>
        <dbReference type="Proteomes" id="UP001198962"/>
    </source>
</evidence>
<feature type="compositionally biased region" description="Low complexity" evidence="12">
    <location>
        <begin position="1"/>
        <end position="18"/>
    </location>
</feature>
<evidence type="ECO:0000313" key="14">
    <source>
        <dbReference type="EMBL" id="MCC2163659.1"/>
    </source>
</evidence>
<keyword evidence="15" id="KW-1185">Reference proteome</keyword>
<sequence length="543" mass="55924">MISSQASVTQSSGSTQSVLKEPTVSAQGAVLMDAATGQVLFGKNQDQQFYPASITKVMTALLVLEHCNLSDVVTFSKTATTNLESGATSLGIAEGDQLTVEQCLYGLLLKSANEIGNGLAEHVSGSVSAFADLMNQRAVQLGCKNTHFANPHGLNNSTHKTTAYDMALIMRAAVQNDTFRKIDTTTSYNFPATKNSGARTITMGHKMMYPTDTRYYEGIIGGKTGYTSLAGNTLVTAVERNGVRLIAVVLKSAGTHYTDTKAMLDYGFANYTTLTGRTGSTTAGTTGTTGSQTSSQPGTVGTGNATSGTITSGGPGVVSGTTGTIGTTTSTTPTTGSTETSGTVNSGNISSSTSGSTVGPSGNGIPASSAPTAGTPEAGVSTVGPGGTIHTTGNSAGAPGSTSGTLSQPGTSSSSFSSSASSGSQSSPADGSSASSAGWKQGWNQDQTGWYYIKTATGARAAGEWMNVGGQRYWFDSNGYMATGWRTLSDGWYYFLQDTGYMLKNNWMQTNGIWYYLGSNGAMLTNTITPDGYYVDASGAWTK</sequence>
<evidence type="ECO:0000256" key="5">
    <source>
        <dbReference type="ARBA" id="ARBA00022960"/>
    </source>
</evidence>
<dbReference type="GO" id="GO:0008360">
    <property type="term" value="P:regulation of cell shape"/>
    <property type="evidence" value="ECO:0007669"/>
    <property type="project" value="UniProtKB-KW"/>
</dbReference>